<evidence type="ECO:0000256" key="1">
    <source>
        <dbReference type="PROSITE-ProRule" id="PRU00023"/>
    </source>
</evidence>
<evidence type="ECO:0000256" key="2">
    <source>
        <dbReference type="SAM" id="MobiDB-lite"/>
    </source>
</evidence>
<dbReference type="PANTHER" id="PTHR31827">
    <property type="entry name" value="EMB|CAB89363.1"/>
    <property type="match status" value="1"/>
</dbReference>
<dbReference type="AlphaFoldDB" id="W4FV93"/>
<keyword evidence="1" id="KW-0040">ANK repeat</keyword>
<reference evidence="3" key="1">
    <citation type="submission" date="2013-12" db="EMBL/GenBank/DDBJ databases">
        <title>The Genome Sequence of Aphanomyces astaci APO3.</title>
        <authorList>
            <consortium name="The Broad Institute Genomics Platform"/>
            <person name="Russ C."/>
            <person name="Tyler B."/>
            <person name="van West P."/>
            <person name="Dieguez-Uribeondo J."/>
            <person name="Young S.K."/>
            <person name="Zeng Q."/>
            <person name="Gargeya S."/>
            <person name="Fitzgerald M."/>
            <person name="Abouelleil A."/>
            <person name="Alvarado L."/>
            <person name="Chapman S.B."/>
            <person name="Gainer-Dewar J."/>
            <person name="Goldberg J."/>
            <person name="Griggs A."/>
            <person name="Gujja S."/>
            <person name="Hansen M."/>
            <person name="Howarth C."/>
            <person name="Imamovic A."/>
            <person name="Ireland A."/>
            <person name="Larimer J."/>
            <person name="McCowan C."/>
            <person name="Murphy C."/>
            <person name="Pearson M."/>
            <person name="Poon T.W."/>
            <person name="Priest M."/>
            <person name="Roberts A."/>
            <person name="Saif S."/>
            <person name="Shea T."/>
            <person name="Sykes S."/>
            <person name="Wortman J."/>
            <person name="Nusbaum C."/>
            <person name="Birren B."/>
        </authorList>
    </citation>
    <scope>NUCLEOTIDE SEQUENCE [LARGE SCALE GENOMIC DNA]</scope>
    <source>
        <strain evidence="3">APO3</strain>
    </source>
</reference>
<dbReference type="EMBL" id="KI913160">
    <property type="protein sequence ID" value="ETV71435.1"/>
    <property type="molecule type" value="Genomic_DNA"/>
</dbReference>
<dbReference type="PROSITE" id="PS50297">
    <property type="entry name" value="ANK_REP_REGION"/>
    <property type="match status" value="1"/>
</dbReference>
<dbReference type="InterPro" id="IPR036770">
    <property type="entry name" value="Ankyrin_rpt-contain_sf"/>
</dbReference>
<dbReference type="STRING" id="112090.W4FV93"/>
<dbReference type="Gene3D" id="1.25.40.20">
    <property type="entry name" value="Ankyrin repeat-containing domain"/>
    <property type="match status" value="1"/>
</dbReference>
<dbReference type="SMART" id="SM00248">
    <property type="entry name" value="ANK"/>
    <property type="match status" value="1"/>
</dbReference>
<dbReference type="VEuPathDB" id="FungiDB:H257_13318"/>
<dbReference type="RefSeq" id="XP_009839100.1">
    <property type="nucleotide sequence ID" value="XM_009840798.1"/>
</dbReference>
<feature type="repeat" description="ANK" evidence="1">
    <location>
        <begin position="36"/>
        <end position="64"/>
    </location>
</feature>
<sequence>MSAIYADVLIHGCKYGKVDDVRMCLKKGIEADGQGNEWTPFMWAAYYGHIDVAKLLVEFGADTDHVCYYDGKDATDAAKENNQNEFLEYLKTLPLKGKPALVTLNGQENSSYLGEATSVVAPPLNMASAQCPENTTPPCCFFNGCGKPAVANSWKCSFHRNRGRCLVDECTNQAYARQLCARHGGKKKCFVDGCNLSARLANVCYKHGARNLNKKCIHDGCTKPAQFQQKCVRHGGGRKCKVEGCSAHARCGGLCCRHGREVGIVREKKAKPPIDPPSSPTSSSTSSSSSGGGGVHYHDSLFRNEHTRPNHVNTENITQRTNVVLTETFAIADWDDVDWELVIAPMIPLNLPRQPAKCDLPWTNDMLEFLRSL</sequence>
<dbReference type="SUPFAM" id="SSF48403">
    <property type="entry name" value="Ankyrin repeat"/>
    <property type="match status" value="1"/>
</dbReference>
<accession>W4FV93</accession>
<proteinExistence type="predicted"/>
<dbReference type="Pfam" id="PF12796">
    <property type="entry name" value="Ank_2"/>
    <property type="match status" value="1"/>
</dbReference>
<feature type="region of interest" description="Disordered" evidence="2">
    <location>
        <begin position="267"/>
        <end position="300"/>
    </location>
</feature>
<evidence type="ECO:0000313" key="3">
    <source>
        <dbReference type="EMBL" id="ETV71435.1"/>
    </source>
</evidence>
<dbReference type="OrthoDB" id="61107at2759"/>
<protein>
    <submittedName>
        <fullName evidence="3">Uncharacterized protein</fullName>
    </submittedName>
</protein>
<dbReference type="PROSITE" id="PS50088">
    <property type="entry name" value="ANK_REPEAT"/>
    <property type="match status" value="1"/>
</dbReference>
<dbReference type="PANTHER" id="PTHR31827:SF1">
    <property type="entry name" value="EMB|CAB89363.1"/>
    <property type="match status" value="1"/>
</dbReference>
<gene>
    <name evidence="3" type="ORF">H257_13318</name>
</gene>
<dbReference type="InterPro" id="IPR002110">
    <property type="entry name" value="Ankyrin_rpt"/>
</dbReference>
<dbReference type="GeneID" id="20815314"/>
<feature type="compositionally biased region" description="Low complexity" evidence="2">
    <location>
        <begin position="280"/>
        <end position="289"/>
    </location>
</feature>
<organism evidence="3">
    <name type="scientific">Aphanomyces astaci</name>
    <name type="common">Crayfish plague agent</name>
    <dbReference type="NCBI Taxonomy" id="112090"/>
    <lineage>
        <taxon>Eukaryota</taxon>
        <taxon>Sar</taxon>
        <taxon>Stramenopiles</taxon>
        <taxon>Oomycota</taxon>
        <taxon>Saprolegniomycetes</taxon>
        <taxon>Saprolegniales</taxon>
        <taxon>Verrucalvaceae</taxon>
        <taxon>Aphanomyces</taxon>
    </lineage>
</organism>
<name>W4FV93_APHAT</name>